<dbReference type="AlphaFoldDB" id="A0A6N7Z137"/>
<dbReference type="EMBL" id="WMBA01000005">
    <property type="protein sequence ID" value="MTD53340.1"/>
    <property type="molecule type" value="Genomic_DNA"/>
</dbReference>
<dbReference type="GO" id="GO:0033818">
    <property type="term" value="F:beta-ketoacyl-acyl-carrier-protein synthase III activity"/>
    <property type="evidence" value="ECO:0007669"/>
    <property type="project" value="UniProtKB-EC"/>
</dbReference>
<dbReference type="InterPro" id="IPR013747">
    <property type="entry name" value="ACP_syn_III_C"/>
</dbReference>
<accession>A0A6N7Z137</accession>
<dbReference type="GO" id="GO:0004315">
    <property type="term" value="F:3-oxoacyl-[acyl-carrier-protein] synthase activity"/>
    <property type="evidence" value="ECO:0007669"/>
    <property type="project" value="InterPro"/>
</dbReference>
<keyword evidence="6" id="KW-1185">Reference proteome</keyword>
<dbReference type="GO" id="GO:0044550">
    <property type="term" value="P:secondary metabolite biosynthetic process"/>
    <property type="evidence" value="ECO:0007669"/>
    <property type="project" value="TreeGrafter"/>
</dbReference>
<feature type="domain" description="Beta-ketoacyl-[acyl-carrier-protein] synthase III C-terminal" evidence="3">
    <location>
        <begin position="226"/>
        <end position="314"/>
    </location>
</feature>
<dbReference type="OrthoDB" id="9815506at2"/>
<dbReference type="Pfam" id="PF08541">
    <property type="entry name" value="ACP_syn_III_C"/>
    <property type="match status" value="1"/>
</dbReference>
<dbReference type="EC" id="2.3.1.180" evidence="5"/>
<dbReference type="CDD" id="cd00830">
    <property type="entry name" value="KAS_III"/>
    <property type="match status" value="1"/>
</dbReference>
<evidence type="ECO:0000259" key="3">
    <source>
        <dbReference type="Pfam" id="PF08541"/>
    </source>
</evidence>
<dbReference type="Gene3D" id="3.40.47.10">
    <property type="match status" value="1"/>
</dbReference>
<dbReference type="RefSeq" id="WP_154755591.1">
    <property type="nucleotide sequence ID" value="NZ_WMBA01000005.1"/>
</dbReference>
<dbReference type="Pfam" id="PF08545">
    <property type="entry name" value="ACP_syn_III"/>
    <property type="match status" value="1"/>
</dbReference>
<reference evidence="5 6" key="1">
    <citation type="submission" date="2019-11" db="EMBL/GenBank/DDBJ databases">
        <title>Draft genome of Amycolatopsis RM579.</title>
        <authorList>
            <person name="Duangmal K."/>
            <person name="Mingma R."/>
        </authorList>
    </citation>
    <scope>NUCLEOTIDE SEQUENCE [LARGE SCALE GENOMIC DNA]</scope>
    <source>
        <strain evidence="5 6">RM579</strain>
    </source>
</reference>
<sequence>MSPQPSPGARIGGLGHYRPETVLSTEKVAARLGVDPEWIISRTGIRERRVAAPGETVADMAVAAAKDALAGVAATELGIDTVIVATSTAESTIPSTATVVGARLGLDRPAAFDVSVACAGFCCALGVADSLVRVGTSKGVMVIGADKATAWVDPHDRDTAILFGDGAGAAVVLPHGERAIGPVLWGSAGAQAGLIGIDPGTRVLRQDGRAVFRWATGLTPLARQVCDRADVPPDKLAAFVPHQANLRIITALARGLGIDDRRLATDVVDTGNTIAATVPIALSRFDDSGAFSDGDRVLLFGFGAGLAYAGQVVTIHSR</sequence>
<evidence type="ECO:0000259" key="4">
    <source>
        <dbReference type="Pfam" id="PF08545"/>
    </source>
</evidence>
<proteinExistence type="predicted"/>
<evidence type="ECO:0000256" key="1">
    <source>
        <dbReference type="ARBA" id="ARBA00022679"/>
    </source>
</evidence>
<dbReference type="GO" id="GO:0006633">
    <property type="term" value="P:fatty acid biosynthetic process"/>
    <property type="evidence" value="ECO:0007669"/>
    <property type="project" value="InterPro"/>
</dbReference>
<dbReference type="Proteomes" id="UP000440096">
    <property type="component" value="Unassembled WGS sequence"/>
</dbReference>
<evidence type="ECO:0000313" key="6">
    <source>
        <dbReference type="Proteomes" id="UP000440096"/>
    </source>
</evidence>
<keyword evidence="1 5" id="KW-0808">Transferase</keyword>
<organism evidence="5 6">
    <name type="scientific">Amycolatopsis pithecellobii</name>
    <dbReference type="NCBI Taxonomy" id="664692"/>
    <lineage>
        <taxon>Bacteria</taxon>
        <taxon>Bacillati</taxon>
        <taxon>Actinomycetota</taxon>
        <taxon>Actinomycetes</taxon>
        <taxon>Pseudonocardiales</taxon>
        <taxon>Pseudonocardiaceae</taxon>
        <taxon>Amycolatopsis</taxon>
    </lineage>
</organism>
<gene>
    <name evidence="5" type="ORF">GKO32_05000</name>
</gene>
<dbReference type="SUPFAM" id="SSF53901">
    <property type="entry name" value="Thiolase-like"/>
    <property type="match status" value="1"/>
</dbReference>
<dbReference type="InterPro" id="IPR013751">
    <property type="entry name" value="ACP_syn_III_N"/>
</dbReference>
<evidence type="ECO:0000256" key="2">
    <source>
        <dbReference type="ARBA" id="ARBA00023315"/>
    </source>
</evidence>
<name>A0A6N7Z137_9PSEU</name>
<evidence type="ECO:0000313" key="5">
    <source>
        <dbReference type="EMBL" id="MTD53340.1"/>
    </source>
</evidence>
<dbReference type="PANTHER" id="PTHR34069:SF2">
    <property type="entry name" value="BETA-KETOACYL-[ACYL-CARRIER-PROTEIN] SYNTHASE III"/>
    <property type="match status" value="1"/>
</dbReference>
<keyword evidence="2 5" id="KW-0012">Acyltransferase</keyword>
<protein>
    <submittedName>
        <fullName evidence="5">Beta-ketoacyl-ACP synthase 3</fullName>
        <ecNumber evidence="5">2.3.1.180</ecNumber>
    </submittedName>
</protein>
<dbReference type="NCBIfam" id="NF006829">
    <property type="entry name" value="PRK09352.1"/>
    <property type="match status" value="1"/>
</dbReference>
<dbReference type="PANTHER" id="PTHR34069">
    <property type="entry name" value="3-OXOACYL-[ACYL-CARRIER-PROTEIN] SYNTHASE 3"/>
    <property type="match status" value="1"/>
</dbReference>
<feature type="domain" description="Beta-ketoacyl-[acyl-carrier-protein] synthase III N-terminal" evidence="4">
    <location>
        <begin position="112"/>
        <end position="188"/>
    </location>
</feature>
<dbReference type="InterPro" id="IPR016039">
    <property type="entry name" value="Thiolase-like"/>
</dbReference>
<comment type="caution">
    <text evidence="5">The sequence shown here is derived from an EMBL/GenBank/DDBJ whole genome shotgun (WGS) entry which is preliminary data.</text>
</comment>